<protein>
    <recommendedName>
        <fullName evidence="2">DUF4139 domain-containing protein</fullName>
    </recommendedName>
</protein>
<dbReference type="STRING" id="419597.SAMN04487957_10337"/>
<keyword evidence="4" id="KW-1185">Reference proteome</keyword>
<evidence type="ECO:0000259" key="2">
    <source>
        <dbReference type="Pfam" id="PF13598"/>
    </source>
</evidence>
<feature type="region of interest" description="Disordered" evidence="1">
    <location>
        <begin position="642"/>
        <end position="667"/>
    </location>
</feature>
<evidence type="ECO:0000313" key="3">
    <source>
        <dbReference type="EMBL" id="SDO01003.1"/>
    </source>
</evidence>
<dbReference type="AlphaFoldDB" id="A0A1H0G292"/>
<accession>A0A1H0G292</accession>
<dbReference type="Proteomes" id="UP000199075">
    <property type="component" value="Unassembled WGS sequence"/>
</dbReference>
<dbReference type="OrthoDB" id="580912at2"/>
<gene>
    <name evidence="3" type="ORF">SAMN04487957_10337</name>
</gene>
<reference evidence="4" key="1">
    <citation type="submission" date="2016-10" db="EMBL/GenBank/DDBJ databases">
        <authorList>
            <person name="Varghese N."/>
            <person name="Submissions S."/>
        </authorList>
    </citation>
    <scope>NUCLEOTIDE SEQUENCE [LARGE SCALE GENOMIC DNA]</scope>
    <source>
        <strain evidence="4">CGMCC 1.6444</strain>
    </source>
</reference>
<dbReference type="RefSeq" id="WP_089677376.1">
    <property type="nucleotide sequence ID" value="NZ_FNIV01000003.1"/>
</dbReference>
<name>A0A1H0G292_9GAMM</name>
<dbReference type="EMBL" id="FNIV01000003">
    <property type="protein sequence ID" value="SDO01003.1"/>
    <property type="molecule type" value="Genomic_DNA"/>
</dbReference>
<evidence type="ECO:0000313" key="4">
    <source>
        <dbReference type="Proteomes" id="UP000199075"/>
    </source>
</evidence>
<dbReference type="InterPro" id="IPR037291">
    <property type="entry name" value="DUF4139"/>
</dbReference>
<proteinExistence type="predicted"/>
<feature type="domain" description="DUF4139" evidence="2">
    <location>
        <begin position="230"/>
        <end position="471"/>
    </location>
</feature>
<organism evidence="3 4">
    <name type="scientific">Halomonas shengliensis</name>
    <dbReference type="NCBI Taxonomy" id="419597"/>
    <lineage>
        <taxon>Bacteria</taxon>
        <taxon>Pseudomonadati</taxon>
        <taxon>Pseudomonadota</taxon>
        <taxon>Gammaproteobacteria</taxon>
        <taxon>Oceanospirillales</taxon>
        <taxon>Halomonadaceae</taxon>
        <taxon>Halomonas</taxon>
    </lineage>
</organism>
<evidence type="ECO:0000256" key="1">
    <source>
        <dbReference type="SAM" id="MobiDB-lite"/>
    </source>
</evidence>
<dbReference type="PANTHER" id="PTHR38075:SF1">
    <property type="entry name" value="DUF4139 DOMAIN-CONTAINING PROTEIN"/>
    <property type="match status" value="1"/>
</dbReference>
<dbReference type="Pfam" id="PF13598">
    <property type="entry name" value="DUF4139"/>
    <property type="match status" value="1"/>
</dbReference>
<dbReference type="PANTHER" id="PTHR38075">
    <property type="entry name" value="DUF4139 DOMAIN-CONTAINING PROTEIN"/>
    <property type="match status" value="1"/>
</dbReference>
<sequence>MILRDIAPRRARRRPLRLAVALAGLAPLTIAFSTVAFSSTAQAEGLAVTAVTLSSGGLAEVERRATLEGDGTLHLDVPLEQVDDVLKSLVVRDPAGRLEGVSLDGLATLEETFRRLPFGPEDLGSVARLAQALQGVEVRVSAAGQRLEGRVLGIDERRDAEGRVTRTLALLDAEGAVATLALDDDARLELLDPALRERLGEAAAVSARARTDEMRRLAIALDGEGEREVALTYVVAAPVWKSAYRLLLEGDDAARLQAWSVVENASGSDWDDVALTLSSGAPVTLTQRLLARYWAERPEVPVGADAIAPVRPDEGAIAAPRAARLESAMAFGADAAERVQAAPSAPARPAEVREGATAATWRLPAPVDLDAGRTLSLPFIDAEVPARRVSLYQPERGERHPVAAVRLENTTDAWLPPGLVTVYDAGLGHVGDVDLPGIPAGESRLASFAADRQVRVVESSRPEERLERMVIVDGALRLTHLSRRITRYAVENDAREAREVLIEHPRRAGWEFASEALVESTPNHRRLALRLAAGESGEVAAVETLTRRQSVALADAGEAQLVQWRQAAEGETAQGLERVLERRRALAEVERDLEGIARELERAVEGQARIRDNLAAVGTDNALGQRYLADLEAAEERIAELEARRTEAEAERERRREALAETLRRLP</sequence>